<evidence type="ECO:0000313" key="2">
    <source>
        <dbReference type="Proteomes" id="UP000035740"/>
    </source>
</evidence>
<dbReference type="Proteomes" id="UP000035740">
    <property type="component" value="Unassembled WGS sequence"/>
</dbReference>
<dbReference type="EMBL" id="KQ109207">
    <property type="protein sequence ID" value="KMS65407.1"/>
    <property type="molecule type" value="Genomic_DNA"/>
</dbReference>
<reference evidence="1 2" key="1">
    <citation type="journal article" date="2014" name="Nature">
        <title>The genome of the recently domesticated crop plant sugar beet (Beta vulgaris).</title>
        <authorList>
            <person name="Dohm J.C."/>
            <person name="Minoche A.E."/>
            <person name="Holtgrawe D."/>
            <person name="Capella-Gutierrez S."/>
            <person name="Zakrzewski F."/>
            <person name="Tafer H."/>
            <person name="Rupp O."/>
            <person name="Sorensen T.R."/>
            <person name="Stracke R."/>
            <person name="Reinhardt R."/>
            <person name="Goesmann A."/>
            <person name="Kraft T."/>
            <person name="Schulz B."/>
            <person name="Stadler P.F."/>
            <person name="Schmidt T."/>
            <person name="Gabaldon T."/>
            <person name="Lehrach H."/>
            <person name="Weisshaar B."/>
            <person name="Himmelbauer H."/>
        </authorList>
    </citation>
    <scope>NUCLEOTIDE SEQUENCE [LARGE SCALE GENOMIC DNA]</scope>
    <source>
        <tissue evidence="1">Taproot</tissue>
    </source>
</reference>
<gene>
    <name evidence="1" type="ORF">BVRB_036300</name>
</gene>
<keyword evidence="2" id="KW-1185">Reference proteome</keyword>
<protein>
    <submittedName>
        <fullName evidence="1">Uncharacterized protein</fullName>
    </submittedName>
</protein>
<organism evidence="1 2">
    <name type="scientific">Beta vulgaris subsp. vulgaris</name>
    <name type="common">Beet</name>
    <dbReference type="NCBI Taxonomy" id="3555"/>
    <lineage>
        <taxon>Eukaryota</taxon>
        <taxon>Viridiplantae</taxon>
        <taxon>Streptophyta</taxon>
        <taxon>Embryophyta</taxon>
        <taxon>Tracheophyta</taxon>
        <taxon>Spermatophyta</taxon>
        <taxon>Magnoliopsida</taxon>
        <taxon>eudicotyledons</taxon>
        <taxon>Gunneridae</taxon>
        <taxon>Pentapetalae</taxon>
        <taxon>Caryophyllales</taxon>
        <taxon>Chenopodiaceae</taxon>
        <taxon>Betoideae</taxon>
        <taxon>Beta</taxon>
    </lineage>
</organism>
<accession>A0A0J7YPD9</accession>
<sequence>LLTIRNLDHDPCLGCVLSRAPVETGSNLSSRKTAVSLDACNSAVLNAVQQHASRHLTSPNR</sequence>
<name>A0A0J7YPD9_BETVV</name>
<dbReference type="AlphaFoldDB" id="A0A0J7YPD9"/>
<feature type="non-terminal residue" evidence="1">
    <location>
        <position position="1"/>
    </location>
</feature>
<evidence type="ECO:0000313" key="1">
    <source>
        <dbReference type="EMBL" id="KMS65407.1"/>
    </source>
</evidence>
<proteinExistence type="predicted"/>